<dbReference type="STRING" id="13370.A0A448YHM4"/>
<feature type="domain" description="Arb2-like" evidence="13">
    <location>
        <begin position="502"/>
        <end position="758"/>
    </location>
</feature>
<name>A0A448YHM4_BRENA</name>
<evidence type="ECO:0000256" key="1">
    <source>
        <dbReference type="ARBA" id="ARBA00004123"/>
    </source>
</evidence>
<comment type="subcellular location">
    <subcellularLocation>
        <location evidence="1 10">Nucleus</location>
    </subcellularLocation>
</comment>
<dbReference type="GO" id="GO:0000118">
    <property type="term" value="C:histone deacetylase complex"/>
    <property type="evidence" value="ECO:0007669"/>
    <property type="project" value="TreeGrafter"/>
</dbReference>
<dbReference type="PIRSF" id="PIRSF037919">
    <property type="entry name" value="HDAC_II_yeast"/>
    <property type="match status" value="1"/>
</dbReference>
<keyword evidence="4 10" id="KW-0378">Hydrolase</keyword>
<dbReference type="InterPro" id="IPR019154">
    <property type="entry name" value="Arb2-like_domain"/>
</dbReference>
<dbReference type="SUPFAM" id="SSF52768">
    <property type="entry name" value="Arginase/deacetylase"/>
    <property type="match status" value="1"/>
</dbReference>
<organism evidence="14 15">
    <name type="scientific">Brettanomyces naardenensis</name>
    <name type="common">Yeast</name>
    <dbReference type="NCBI Taxonomy" id="13370"/>
    <lineage>
        <taxon>Eukaryota</taxon>
        <taxon>Fungi</taxon>
        <taxon>Dikarya</taxon>
        <taxon>Ascomycota</taxon>
        <taxon>Saccharomycotina</taxon>
        <taxon>Pichiomycetes</taxon>
        <taxon>Pichiales</taxon>
        <taxon>Pichiaceae</taxon>
        <taxon>Brettanomyces</taxon>
    </lineage>
</organism>
<dbReference type="Pfam" id="PF09757">
    <property type="entry name" value="Arb2-like"/>
    <property type="match status" value="1"/>
</dbReference>
<reference evidence="14 15" key="1">
    <citation type="submission" date="2018-12" db="EMBL/GenBank/DDBJ databases">
        <authorList>
            <person name="Tiukova I."/>
            <person name="Dainat J."/>
        </authorList>
    </citation>
    <scope>NUCLEOTIDE SEQUENCE [LARGE SCALE GENOMIC DNA]</scope>
</reference>
<feature type="domain" description="Histone deacetylase" evidence="12">
    <location>
        <begin position="117"/>
        <end position="427"/>
    </location>
</feature>
<dbReference type="GO" id="GO:0031078">
    <property type="term" value="F:histone H3K14 deacetylase activity, hydrolytic mechanism"/>
    <property type="evidence" value="ECO:0007669"/>
    <property type="project" value="UniProtKB-UniRule"/>
</dbReference>
<dbReference type="PANTHER" id="PTHR10625:SF5">
    <property type="entry name" value="HISTONE DEACETYLASE"/>
    <property type="match status" value="1"/>
</dbReference>
<dbReference type="InterPro" id="IPR023801">
    <property type="entry name" value="His_deacetylse_dom"/>
</dbReference>
<gene>
    <name evidence="14" type="ORF">BRENAR_LOCUS1180</name>
</gene>
<dbReference type="OrthoDB" id="424012at2759"/>
<dbReference type="EC" id="3.5.1.98" evidence="10"/>
<dbReference type="GO" id="GO:0040029">
    <property type="term" value="P:epigenetic regulation of gene expression"/>
    <property type="evidence" value="ECO:0007669"/>
    <property type="project" value="TreeGrafter"/>
</dbReference>
<dbReference type="PANTHER" id="PTHR10625">
    <property type="entry name" value="HISTONE DEACETYLASE HDAC1-RELATED"/>
    <property type="match status" value="1"/>
</dbReference>
<evidence type="ECO:0000259" key="12">
    <source>
        <dbReference type="Pfam" id="PF00850"/>
    </source>
</evidence>
<evidence type="ECO:0000313" key="15">
    <source>
        <dbReference type="Proteomes" id="UP000290900"/>
    </source>
</evidence>
<evidence type="ECO:0000256" key="2">
    <source>
        <dbReference type="ARBA" id="ARBA00007738"/>
    </source>
</evidence>
<dbReference type="Gene3D" id="3.40.800.20">
    <property type="entry name" value="Histone deacetylase domain"/>
    <property type="match status" value="1"/>
</dbReference>
<accession>A0A448YHM4</accession>
<comment type="function">
    <text evidence="10">Responsible for the deacetylation of lysine residues on the N-terminal part of the core histones (H2A, H2B, H3 and H4). Histone deacetylation gives a tag for epigenetic repression and plays an important role in transcriptional regulation, cell cycle progression and developmental events.</text>
</comment>
<dbReference type="InterPro" id="IPR023696">
    <property type="entry name" value="Ureohydrolase_dom_sf"/>
</dbReference>
<evidence type="ECO:0000259" key="13">
    <source>
        <dbReference type="Pfam" id="PF09757"/>
    </source>
</evidence>
<keyword evidence="3 10" id="KW-0678">Repressor</keyword>
<keyword evidence="5 10" id="KW-0156">Chromatin regulator</keyword>
<dbReference type="InterPro" id="IPR000286">
    <property type="entry name" value="HDACs"/>
</dbReference>
<evidence type="ECO:0000313" key="14">
    <source>
        <dbReference type="EMBL" id="VEU20445.1"/>
    </source>
</evidence>
<comment type="catalytic activity">
    <reaction evidence="9 10">
        <text>N(6)-acetyl-L-lysyl-[histone] + H2O = L-lysyl-[histone] + acetate</text>
        <dbReference type="Rhea" id="RHEA:58196"/>
        <dbReference type="Rhea" id="RHEA-COMP:9845"/>
        <dbReference type="Rhea" id="RHEA-COMP:11338"/>
        <dbReference type="ChEBI" id="CHEBI:15377"/>
        <dbReference type="ChEBI" id="CHEBI:29969"/>
        <dbReference type="ChEBI" id="CHEBI:30089"/>
        <dbReference type="ChEBI" id="CHEBI:61930"/>
        <dbReference type="EC" id="3.5.1.98"/>
    </reaction>
</comment>
<evidence type="ECO:0000256" key="9">
    <source>
        <dbReference type="ARBA" id="ARBA00048287"/>
    </source>
</evidence>
<keyword evidence="6 10" id="KW-0805">Transcription regulation</keyword>
<dbReference type="Proteomes" id="UP000290900">
    <property type="component" value="Unassembled WGS sequence"/>
</dbReference>
<evidence type="ECO:0000256" key="5">
    <source>
        <dbReference type="ARBA" id="ARBA00022853"/>
    </source>
</evidence>
<feature type="region of interest" description="Disordered" evidence="11">
    <location>
        <begin position="1"/>
        <end position="24"/>
    </location>
</feature>
<keyword evidence="8 10" id="KW-0539">Nucleus</keyword>
<keyword evidence="7 10" id="KW-0804">Transcription</keyword>
<feature type="compositionally biased region" description="Basic and acidic residues" evidence="11">
    <location>
        <begin position="14"/>
        <end position="24"/>
    </location>
</feature>
<evidence type="ECO:0000256" key="6">
    <source>
        <dbReference type="ARBA" id="ARBA00023015"/>
    </source>
</evidence>
<evidence type="ECO:0000256" key="10">
    <source>
        <dbReference type="PIRNR" id="PIRNR037919"/>
    </source>
</evidence>
<dbReference type="InParanoid" id="A0A448YHM4"/>
<dbReference type="FunFam" id="3.40.800.20:FF:000005">
    <property type="entry name" value="histone deacetylase 6"/>
    <property type="match status" value="1"/>
</dbReference>
<evidence type="ECO:0000256" key="8">
    <source>
        <dbReference type="ARBA" id="ARBA00023242"/>
    </source>
</evidence>
<dbReference type="InterPro" id="IPR037138">
    <property type="entry name" value="His_deacetylse_dom_sf"/>
</dbReference>
<comment type="similarity">
    <text evidence="2 10">Belongs to the histone deacetylase family. HD type 2 subfamily.</text>
</comment>
<evidence type="ECO:0000256" key="4">
    <source>
        <dbReference type="ARBA" id="ARBA00022801"/>
    </source>
</evidence>
<dbReference type="InterPro" id="IPR017321">
    <property type="entry name" value="Hist_deAcase_II_yeast"/>
</dbReference>
<dbReference type="AlphaFoldDB" id="A0A448YHM4"/>
<dbReference type="PRINTS" id="PR01270">
    <property type="entry name" value="HDASUPER"/>
</dbReference>
<protein>
    <recommendedName>
        <fullName evidence="10">Histone deacetylase</fullName>
        <ecNumber evidence="10">3.5.1.98</ecNumber>
    </recommendedName>
</protein>
<dbReference type="EMBL" id="CAACVR010000004">
    <property type="protein sequence ID" value="VEU20445.1"/>
    <property type="molecule type" value="Genomic_DNA"/>
</dbReference>
<proteinExistence type="inferred from homology"/>
<sequence>MDSQMDVDSVPTVEGKRSHDEMEENKIRVKQEETKQIDGNANGNSNGNGVFTLTHGDDINTTVSYTIDEKVDPKDVIVPMTKPKLLYVPLKTGICYDVRMRYHAKIYQSYLEYIDPHPEDPRRIYRIYKILAENGLIDDPTLSGRDNIGNLMLKIPVRPASNAEILAVHSAEHLKFIESTQTMDKEQLLKETETGDSVYFNNDSYTSAKLAAGGAIEACKAVVEGKVKNALAVVRPPGHHAEPDAPGGFCLFSNVAVAARAILKNYPESVRKIAIIDWDVHHGNGTQKVFFDDPRVLYISLHRYEQGKFYPGTLAGGADQVGSGAGEGFNVNVPWPTGGMGDAEYVYAFRKVIMPILYEFKPDFVIVSSGFDAADGDPIGGCHLSPAGYGQMTHYIKTLAQGNVCVVLEGGYNLDAISVSALRVAKVLLGEPPEVLQQSLPRSEAITAISDVIKIQSRYWKSLRPGYFGLDFTLPQIMGDYDGLLKNSRGPTFVEVASKNSRLADAVRASQKTDLFDSHGFVSLPVVSEKKPDTASLKNQILCSPGIYEVEKLLIVMHDPSRVWARHDPVSGDLDPASAVTVDQSLRFIDWGLKENYGIIDINVPVTVTGESDLTYNNVSSAQDVLLYLWDNYIQYFKVQKIAFVGVGDAYNGIVHLCGHRDVRRVVMASINFLDTITPLRAVVSSIDESIVDWFYRNSLVFTSHDHQCWGNTDRRANAKRPRKKYGRVIRADIEGLDSVIDERFEEACDFILDSLEESEGESETE</sequence>
<evidence type="ECO:0000256" key="3">
    <source>
        <dbReference type="ARBA" id="ARBA00022491"/>
    </source>
</evidence>
<evidence type="ECO:0000256" key="7">
    <source>
        <dbReference type="ARBA" id="ARBA00023163"/>
    </source>
</evidence>
<dbReference type="Pfam" id="PF00850">
    <property type="entry name" value="Hist_deacetyl"/>
    <property type="match status" value="1"/>
</dbReference>
<keyword evidence="15" id="KW-1185">Reference proteome</keyword>
<evidence type="ECO:0000256" key="11">
    <source>
        <dbReference type="SAM" id="MobiDB-lite"/>
    </source>
</evidence>
<dbReference type="FunCoup" id="A0A448YHM4">
    <property type="interactions" value="164"/>
</dbReference>